<feature type="transmembrane region" description="Helical" evidence="2">
    <location>
        <begin position="39"/>
        <end position="56"/>
    </location>
</feature>
<feature type="compositionally biased region" description="Polar residues" evidence="1">
    <location>
        <begin position="173"/>
        <end position="186"/>
    </location>
</feature>
<evidence type="ECO:0000256" key="1">
    <source>
        <dbReference type="SAM" id="MobiDB-lite"/>
    </source>
</evidence>
<dbReference type="InParanoid" id="L8FYH6"/>
<feature type="compositionally biased region" description="Low complexity" evidence="1">
    <location>
        <begin position="245"/>
        <end position="256"/>
    </location>
</feature>
<evidence type="ECO:0000313" key="4">
    <source>
        <dbReference type="Proteomes" id="UP000011064"/>
    </source>
</evidence>
<proteinExistence type="predicted"/>
<feature type="transmembrane region" description="Helical" evidence="2">
    <location>
        <begin position="12"/>
        <end position="32"/>
    </location>
</feature>
<dbReference type="EMBL" id="GL573394">
    <property type="protein sequence ID" value="ELR05533.1"/>
    <property type="molecule type" value="Genomic_DNA"/>
</dbReference>
<keyword evidence="2" id="KW-0812">Transmembrane</keyword>
<feature type="compositionally biased region" description="Polar residues" evidence="1">
    <location>
        <begin position="235"/>
        <end position="244"/>
    </location>
</feature>
<dbReference type="VEuPathDB" id="FungiDB:GMDG_07453"/>
<dbReference type="STRING" id="658429.L8FYH6"/>
<feature type="transmembrane region" description="Helical" evidence="2">
    <location>
        <begin position="264"/>
        <end position="286"/>
    </location>
</feature>
<evidence type="ECO:0000313" key="3">
    <source>
        <dbReference type="EMBL" id="ELR05533.1"/>
    </source>
</evidence>
<protein>
    <recommendedName>
        <fullName evidence="5">Mid2 domain-containing protein</fullName>
    </recommendedName>
</protein>
<reference evidence="4" key="1">
    <citation type="submission" date="2010-09" db="EMBL/GenBank/DDBJ databases">
        <title>The genome sequence of Geomyces destructans 20631-21.</title>
        <authorList>
            <consortium name="The Broad Institute Genome Sequencing Platform"/>
            <person name="Cuomo C.A."/>
            <person name="Blehert D.S."/>
            <person name="Lorch J.M."/>
            <person name="Young S.K."/>
            <person name="Zeng Q."/>
            <person name="Gargeya S."/>
            <person name="Fitzgerald M."/>
            <person name="Haas B."/>
            <person name="Abouelleil A."/>
            <person name="Alvarado L."/>
            <person name="Arachchi H.M."/>
            <person name="Berlin A."/>
            <person name="Brown A."/>
            <person name="Chapman S.B."/>
            <person name="Chen Z."/>
            <person name="Dunbar C."/>
            <person name="Freedman E."/>
            <person name="Gearin G."/>
            <person name="Gellesch M."/>
            <person name="Goldberg J."/>
            <person name="Griggs A."/>
            <person name="Gujja S."/>
            <person name="Heiman D."/>
            <person name="Howarth C."/>
            <person name="Larson L."/>
            <person name="Lui A."/>
            <person name="MacDonald P.J.P."/>
            <person name="Montmayeur A."/>
            <person name="Murphy C."/>
            <person name="Neiman D."/>
            <person name="Pearson M."/>
            <person name="Priest M."/>
            <person name="Roberts A."/>
            <person name="Saif S."/>
            <person name="Shea T."/>
            <person name="Shenoy N."/>
            <person name="Sisk P."/>
            <person name="Stolte C."/>
            <person name="Sykes S."/>
            <person name="Wortman J."/>
            <person name="Nusbaum C."/>
            <person name="Birren B."/>
        </authorList>
    </citation>
    <scope>NUCLEOTIDE SEQUENCE [LARGE SCALE GENOMIC DNA]</scope>
    <source>
        <strain evidence="4">ATCC MYA-4855 / 20631-21</strain>
    </source>
</reference>
<dbReference type="HOGENOM" id="CLU_799569_0_0_1"/>
<organism evidence="3 4">
    <name type="scientific">Pseudogymnoascus destructans (strain ATCC MYA-4855 / 20631-21)</name>
    <name type="common">Bat white-nose syndrome fungus</name>
    <name type="synonym">Geomyces destructans</name>
    <dbReference type="NCBI Taxonomy" id="658429"/>
    <lineage>
        <taxon>Eukaryota</taxon>
        <taxon>Fungi</taxon>
        <taxon>Dikarya</taxon>
        <taxon>Ascomycota</taxon>
        <taxon>Pezizomycotina</taxon>
        <taxon>Leotiomycetes</taxon>
        <taxon>Thelebolales</taxon>
        <taxon>Thelebolaceae</taxon>
        <taxon>Pseudogymnoascus</taxon>
    </lineage>
</organism>
<name>L8FYH6_PSED2</name>
<keyword evidence="2" id="KW-0472">Membrane</keyword>
<evidence type="ECO:0000256" key="2">
    <source>
        <dbReference type="SAM" id="Phobius"/>
    </source>
</evidence>
<feature type="compositionally biased region" description="Pro residues" evidence="1">
    <location>
        <begin position="191"/>
        <end position="205"/>
    </location>
</feature>
<gene>
    <name evidence="3" type="ORF">GMDG_07453</name>
</gene>
<accession>L8FYH6</accession>
<dbReference type="Proteomes" id="UP000011064">
    <property type="component" value="Unassembled WGS sequence"/>
</dbReference>
<dbReference type="OrthoDB" id="3440285at2759"/>
<evidence type="ECO:0008006" key="5">
    <source>
        <dbReference type="Google" id="ProtNLM"/>
    </source>
</evidence>
<feature type="region of interest" description="Disordered" evidence="1">
    <location>
        <begin position="173"/>
        <end position="256"/>
    </location>
</feature>
<keyword evidence="2" id="KW-1133">Transmembrane helix</keyword>
<dbReference type="AlphaFoldDB" id="L8FYH6"/>
<feature type="compositionally biased region" description="Low complexity" evidence="1">
    <location>
        <begin position="206"/>
        <end position="218"/>
    </location>
</feature>
<keyword evidence="4" id="KW-1185">Reference proteome</keyword>
<sequence length="387" mass="41597">MVLMSDDFYISLAWWSLLVFSTISLLLRFYLVFEMMRRLVVFWVGVLLFDIQYAGVQAQKAVWKTPVKGENLEANTIDSVLLDWTSTLPTTILRMWCQNKTDANNLVLASSFFVDSKGPFEYVMEQYLQDKTEFPLACHAELAEKPVGGGTDCPAAIVWSSNAAEAAKTVSQTKAASTVTITPSANSTPPGQTPTPTPTPTPSSTPPSTTDSTTSDSPSKPPTPTSSTGPEETAKSPTNSSGENPSGATTAPVAPASTPNSTGAIIGGAIGGVALIAFIILAVLFLRKFQRNRAASPIPTESTRRSFYLFNAYNKRGPKARTTGVFEKEGEYGLGVQEKEGGDVSRSGGFMSCRKVKGRGGIVLLSCQAARFITHDRVVMGRKWKIA</sequence>